<dbReference type="EMBL" id="LCUC01000454">
    <property type="protein sequence ID" value="KKY30688.1"/>
    <property type="molecule type" value="Genomic_DNA"/>
</dbReference>
<dbReference type="InterPro" id="IPR000639">
    <property type="entry name" value="Epox_hydrolase-like"/>
</dbReference>
<dbReference type="Gene3D" id="3.40.50.1820">
    <property type="entry name" value="alpha/beta hydrolase"/>
    <property type="match status" value="1"/>
</dbReference>
<gene>
    <name evidence="4" type="ORF">UCDDA912_g09360</name>
</gene>
<dbReference type="AlphaFoldDB" id="A0A0G2H649"/>
<dbReference type="OrthoDB" id="6431331at2759"/>
<comment type="caution">
    <text evidence="4">The sequence shown here is derived from an EMBL/GenBank/DDBJ whole genome shotgun (WGS) entry which is preliminary data.</text>
</comment>
<evidence type="ECO:0000256" key="1">
    <source>
        <dbReference type="ARBA" id="ARBA00022801"/>
    </source>
</evidence>
<proteinExistence type="inferred from homology"/>
<evidence type="ECO:0000313" key="4">
    <source>
        <dbReference type="EMBL" id="KKY30688.1"/>
    </source>
</evidence>
<dbReference type="Proteomes" id="UP000034680">
    <property type="component" value="Unassembled WGS sequence"/>
</dbReference>
<dbReference type="InterPro" id="IPR000073">
    <property type="entry name" value="AB_hydrolase_1"/>
</dbReference>
<dbReference type="PANTHER" id="PTHR43329">
    <property type="entry name" value="EPOXIDE HYDROLASE"/>
    <property type="match status" value="1"/>
</dbReference>
<organism evidence="4 5">
    <name type="scientific">Diaporthe ampelina</name>
    <dbReference type="NCBI Taxonomy" id="1214573"/>
    <lineage>
        <taxon>Eukaryota</taxon>
        <taxon>Fungi</taxon>
        <taxon>Dikarya</taxon>
        <taxon>Ascomycota</taxon>
        <taxon>Pezizomycotina</taxon>
        <taxon>Sordariomycetes</taxon>
        <taxon>Sordariomycetidae</taxon>
        <taxon>Diaporthales</taxon>
        <taxon>Diaporthaceae</taxon>
        <taxon>Diaporthe</taxon>
    </lineage>
</organism>
<evidence type="ECO:0000259" key="3">
    <source>
        <dbReference type="Pfam" id="PF00561"/>
    </source>
</evidence>
<dbReference type="InterPro" id="IPR029058">
    <property type="entry name" value="AB_hydrolase_fold"/>
</dbReference>
<dbReference type="Pfam" id="PF00561">
    <property type="entry name" value="Abhydrolase_1"/>
    <property type="match status" value="1"/>
</dbReference>
<comment type="similarity">
    <text evidence="2">Belongs to the AB hydrolase superfamily. Epoxide hydrolase family.</text>
</comment>
<protein>
    <submittedName>
        <fullName evidence="4">Putative alpha beta hydrolase</fullName>
    </submittedName>
</protein>
<dbReference type="PRINTS" id="PR00412">
    <property type="entry name" value="EPOXHYDRLASE"/>
</dbReference>
<dbReference type="STRING" id="1214573.A0A0G2H649"/>
<dbReference type="GO" id="GO:0016787">
    <property type="term" value="F:hydrolase activity"/>
    <property type="evidence" value="ECO:0007669"/>
    <property type="project" value="UniProtKB-KW"/>
</dbReference>
<evidence type="ECO:0000313" key="5">
    <source>
        <dbReference type="Proteomes" id="UP000034680"/>
    </source>
</evidence>
<feature type="domain" description="AB hydrolase-1" evidence="3">
    <location>
        <begin position="37"/>
        <end position="124"/>
    </location>
</feature>
<keyword evidence="5" id="KW-1185">Reference proteome</keyword>
<reference evidence="4 5" key="2">
    <citation type="submission" date="2015-05" db="EMBL/GenBank/DDBJ databases">
        <authorList>
            <person name="Morales-Cruz A."/>
            <person name="Amrine K.C."/>
            <person name="Cantu D."/>
        </authorList>
    </citation>
    <scope>NUCLEOTIDE SEQUENCE [LARGE SCALE GENOMIC DNA]</scope>
    <source>
        <strain evidence="4">DA912</strain>
    </source>
</reference>
<dbReference type="SUPFAM" id="SSF53474">
    <property type="entry name" value="alpha/beta-Hydrolases"/>
    <property type="match status" value="1"/>
</dbReference>
<reference evidence="4 5" key="1">
    <citation type="submission" date="2015-05" db="EMBL/GenBank/DDBJ databases">
        <title>Distinctive expansion of gene families associated with plant cell wall degradation and secondary metabolism in the genomes of grapevine trunk pathogens.</title>
        <authorList>
            <person name="Lawrence D.P."/>
            <person name="Travadon R."/>
            <person name="Rolshausen P.E."/>
            <person name="Baumgartner K."/>
        </authorList>
    </citation>
    <scope>NUCLEOTIDE SEQUENCE [LARGE SCALE GENOMIC DNA]</scope>
    <source>
        <strain evidence="4">DA912</strain>
    </source>
</reference>
<name>A0A0G2H649_9PEZI</name>
<sequence length="318" mass="34997">MSAKSRNFYPDLQRQATDTASGSKVVSYSSDLGNDKPILILVHGYPQSSLIWRHVIPKLSKEASLFVPELPGYGISSPAEGSAPRDIGGALLEALQSVFKLSEKSPRRLILGGHDRGARICHRLGVAKADFPFVKVIGAILMDIVPTKVQWDNFSNPAVATGYFHWPLLANVEVAVQMIKAYGGPQWCRNAHLRLAGSKEGLAKIQSDGAVEIHAELFDEEETLRHTCEDYEAGAAPEYKKQEDDQEAGVKIDVPTLVMFSQKNLGAKMDVAEIWKDWINPGVWYEPVALGDGVGHYVPEEGHDVVSEKVLQFLKQHS</sequence>
<accession>A0A0G2H649</accession>
<evidence type="ECO:0000256" key="2">
    <source>
        <dbReference type="ARBA" id="ARBA00038334"/>
    </source>
</evidence>
<keyword evidence="1 4" id="KW-0378">Hydrolase</keyword>